<dbReference type="RefSeq" id="WP_144729587.1">
    <property type="nucleotide sequence ID" value="NZ_ML675581.1"/>
</dbReference>
<dbReference type="Proteomes" id="UP000315289">
    <property type="component" value="Unassembled WGS sequence"/>
</dbReference>
<reference evidence="1 2" key="1">
    <citation type="journal article" date="2019" name="Front. Microbiol.">
        <title>Ammonia Oxidation by the Arctic Terrestrial Thaumarchaeote Candidatus Nitrosocosmicus arcticus Is Stimulated by Increasing Temperatures.</title>
        <authorList>
            <person name="Alves R.J.E."/>
            <person name="Kerou M."/>
            <person name="Zappe A."/>
            <person name="Bittner R."/>
            <person name="Abby S.S."/>
            <person name="Schmidt H.A."/>
            <person name="Pfeifer K."/>
            <person name="Schleper C."/>
        </authorList>
    </citation>
    <scope>NUCLEOTIDE SEQUENCE [LARGE SCALE GENOMIC DNA]</scope>
    <source>
        <strain evidence="1 2">Kfb</strain>
    </source>
</reference>
<evidence type="ECO:0000313" key="2">
    <source>
        <dbReference type="Proteomes" id="UP000315289"/>
    </source>
</evidence>
<organism evidence="1 2">
    <name type="scientific">Candidatus Nitrosocosmicus arcticus</name>
    <dbReference type="NCBI Taxonomy" id="2035267"/>
    <lineage>
        <taxon>Archaea</taxon>
        <taxon>Nitrososphaerota</taxon>
        <taxon>Nitrososphaeria</taxon>
        <taxon>Nitrososphaerales</taxon>
        <taxon>Nitrososphaeraceae</taxon>
        <taxon>Candidatus Nitrosocosmicus</taxon>
    </lineage>
</organism>
<gene>
    <name evidence="1" type="ORF">NARC_50022</name>
</gene>
<dbReference type="EMBL" id="VOAH01000005">
    <property type="protein sequence ID" value="TVP40841.1"/>
    <property type="molecule type" value="Genomic_DNA"/>
</dbReference>
<keyword evidence="2" id="KW-1185">Reference proteome</keyword>
<name>A0A557SW85_9ARCH</name>
<protein>
    <submittedName>
        <fullName evidence="1">Uncharacterized protein</fullName>
    </submittedName>
</protein>
<dbReference type="AlphaFoldDB" id="A0A557SW85"/>
<proteinExistence type="predicted"/>
<accession>A0A557SW85</accession>
<comment type="caution">
    <text evidence="1">The sequence shown here is derived from an EMBL/GenBank/DDBJ whole genome shotgun (WGS) entry which is preliminary data.</text>
</comment>
<dbReference type="OrthoDB" id="6968at2157"/>
<evidence type="ECO:0000313" key="1">
    <source>
        <dbReference type="EMBL" id="TVP40841.1"/>
    </source>
</evidence>
<sequence length="86" mass="9814">MNDFNLIGKIFFAPNTSDSELIEKAKLRLKEHGIPEGIIEINYNVQELNEGDLYISYDPPDLILRKVYAKTPSGFIKMKSVKSIKL</sequence>